<protein>
    <recommendedName>
        <fullName evidence="11">Purine nucleoside phosphorylase</fullName>
    </recommendedName>
</protein>
<keyword evidence="13" id="KW-1185">Reference proteome</keyword>
<comment type="caution">
    <text evidence="12">The sequence shown here is derived from an EMBL/GenBank/DDBJ whole genome shotgun (WGS) entry which is preliminary data.</text>
</comment>
<evidence type="ECO:0000313" key="13">
    <source>
        <dbReference type="Proteomes" id="UP000606870"/>
    </source>
</evidence>
<dbReference type="InterPro" id="IPR011324">
    <property type="entry name" value="Cytotoxic_necrot_fac-like_cat"/>
</dbReference>
<evidence type="ECO:0000256" key="2">
    <source>
        <dbReference type="ARBA" id="ARBA00003215"/>
    </source>
</evidence>
<comment type="catalytic activity">
    <reaction evidence="10">
        <text>S-methyl-5'-thioadenosine + phosphate = 5-(methylsulfanyl)-alpha-D-ribose 1-phosphate + adenine</text>
        <dbReference type="Rhea" id="RHEA:11852"/>
        <dbReference type="ChEBI" id="CHEBI:16708"/>
        <dbReference type="ChEBI" id="CHEBI:17509"/>
        <dbReference type="ChEBI" id="CHEBI:43474"/>
        <dbReference type="ChEBI" id="CHEBI:58533"/>
        <dbReference type="EC" id="2.4.2.28"/>
    </reaction>
    <physiologicalReaction direction="left-to-right" evidence="10">
        <dbReference type="Rhea" id="RHEA:11853"/>
    </physiologicalReaction>
</comment>
<comment type="catalytic activity">
    <reaction evidence="1">
        <text>inosine + phosphate = alpha-D-ribose 1-phosphate + hypoxanthine</text>
        <dbReference type="Rhea" id="RHEA:27646"/>
        <dbReference type="ChEBI" id="CHEBI:17368"/>
        <dbReference type="ChEBI" id="CHEBI:17596"/>
        <dbReference type="ChEBI" id="CHEBI:43474"/>
        <dbReference type="ChEBI" id="CHEBI:57720"/>
        <dbReference type="EC" id="2.4.2.1"/>
    </reaction>
    <physiologicalReaction direction="left-to-right" evidence="1">
        <dbReference type="Rhea" id="RHEA:27647"/>
    </physiologicalReaction>
</comment>
<name>A0ABR6VKU6_9FIRM</name>
<dbReference type="Proteomes" id="UP000606870">
    <property type="component" value="Unassembled WGS sequence"/>
</dbReference>
<dbReference type="EMBL" id="JACOGK010000049">
    <property type="protein sequence ID" value="MBC3537910.1"/>
    <property type="molecule type" value="Genomic_DNA"/>
</dbReference>
<reference evidence="12 13" key="1">
    <citation type="submission" date="2020-08" db="EMBL/GenBank/DDBJ databases">
        <authorList>
            <person name="Liu C."/>
            <person name="Sun Q."/>
        </authorList>
    </citation>
    <scope>NUCLEOTIDE SEQUENCE [LARGE SCALE GENOMIC DNA]</scope>
    <source>
        <strain evidence="12 13">NSJ-59</strain>
    </source>
</reference>
<evidence type="ECO:0000256" key="11">
    <source>
        <dbReference type="RuleBase" id="RU361274"/>
    </source>
</evidence>
<comment type="catalytic activity">
    <reaction evidence="8">
        <text>adenosine + H2O + H(+) = inosine + NH4(+)</text>
        <dbReference type="Rhea" id="RHEA:24408"/>
        <dbReference type="ChEBI" id="CHEBI:15377"/>
        <dbReference type="ChEBI" id="CHEBI:15378"/>
        <dbReference type="ChEBI" id="CHEBI:16335"/>
        <dbReference type="ChEBI" id="CHEBI:17596"/>
        <dbReference type="ChEBI" id="CHEBI:28938"/>
        <dbReference type="EC" id="3.5.4.4"/>
    </reaction>
    <physiologicalReaction direction="left-to-right" evidence="8">
        <dbReference type="Rhea" id="RHEA:24409"/>
    </physiologicalReaction>
</comment>
<evidence type="ECO:0000256" key="9">
    <source>
        <dbReference type="ARBA" id="ARBA00048968"/>
    </source>
</evidence>
<evidence type="ECO:0000256" key="5">
    <source>
        <dbReference type="ARBA" id="ARBA00022723"/>
    </source>
</evidence>
<dbReference type="NCBIfam" id="TIGR00726">
    <property type="entry name" value="peptidoglycan editing factor PgeF"/>
    <property type="match status" value="1"/>
</dbReference>
<dbReference type="InterPro" id="IPR038371">
    <property type="entry name" value="Cu_polyphenol_OxRdtase_sf"/>
</dbReference>
<evidence type="ECO:0000256" key="10">
    <source>
        <dbReference type="ARBA" id="ARBA00049893"/>
    </source>
</evidence>
<dbReference type="Pfam" id="PF02578">
    <property type="entry name" value="Cu-oxidase_4"/>
    <property type="match status" value="1"/>
</dbReference>
<evidence type="ECO:0000256" key="8">
    <source>
        <dbReference type="ARBA" id="ARBA00047989"/>
    </source>
</evidence>
<keyword evidence="7" id="KW-0862">Zinc</keyword>
<gene>
    <name evidence="12" type="primary">pgeF</name>
    <name evidence="12" type="ORF">H8J70_11735</name>
</gene>
<evidence type="ECO:0000256" key="1">
    <source>
        <dbReference type="ARBA" id="ARBA00000553"/>
    </source>
</evidence>
<organism evidence="12 13">
    <name type="scientific">Megasphaera hominis</name>
    <dbReference type="NCBI Taxonomy" id="159836"/>
    <lineage>
        <taxon>Bacteria</taxon>
        <taxon>Bacillati</taxon>
        <taxon>Bacillota</taxon>
        <taxon>Negativicutes</taxon>
        <taxon>Veillonellales</taxon>
        <taxon>Veillonellaceae</taxon>
        <taxon>Megasphaera</taxon>
    </lineage>
</organism>
<accession>A0ABR6VKU6</accession>
<proteinExistence type="inferred from homology"/>
<dbReference type="PANTHER" id="PTHR30616">
    <property type="entry name" value="UNCHARACTERIZED PROTEIN YFIH"/>
    <property type="match status" value="1"/>
</dbReference>
<keyword evidence="5" id="KW-0479">Metal-binding</keyword>
<keyword evidence="4" id="KW-0808">Transferase</keyword>
<comment type="similarity">
    <text evidence="3 11">Belongs to the purine nucleoside phosphorylase YfiH/LACC1 family.</text>
</comment>
<evidence type="ECO:0000256" key="3">
    <source>
        <dbReference type="ARBA" id="ARBA00007353"/>
    </source>
</evidence>
<dbReference type="Gene3D" id="3.60.140.10">
    <property type="entry name" value="CNF1/YfiH-like putative cysteine hydrolases"/>
    <property type="match status" value="1"/>
</dbReference>
<comment type="function">
    <text evidence="2">Purine nucleoside enzyme that catalyzes the phosphorolysis of adenosine and inosine nucleosides, yielding D-ribose 1-phosphate and the respective free bases, adenine and hypoxanthine. Also catalyzes the phosphorolysis of S-methyl-5'-thioadenosine into adenine and S-methyl-5-thio-alpha-D-ribose 1-phosphate. Also has adenosine deaminase activity.</text>
</comment>
<evidence type="ECO:0000313" key="12">
    <source>
        <dbReference type="EMBL" id="MBC3537910.1"/>
    </source>
</evidence>
<dbReference type="CDD" id="cd16833">
    <property type="entry name" value="YfiH"/>
    <property type="match status" value="1"/>
</dbReference>
<dbReference type="SUPFAM" id="SSF64438">
    <property type="entry name" value="CNF1/YfiH-like putative cysteine hydrolases"/>
    <property type="match status" value="1"/>
</dbReference>
<evidence type="ECO:0000256" key="7">
    <source>
        <dbReference type="ARBA" id="ARBA00022833"/>
    </source>
</evidence>
<comment type="catalytic activity">
    <reaction evidence="9">
        <text>adenosine + phosphate = alpha-D-ribose 1-phosphate + adenine</text>
        <dbReference type="Rhea" id="RHEA:27642"/>
        <dbReference type="ChEBI" id="CHEBI:16335"/>
        <dbReference type="ChEBI" id="CHEBI:16708"/>
        <dbReference type="ChEBI" id="CHEBI:43474"/>
        <dbReference type="ChEBI" id="CHEBI:57720"/>
        <dbReference type="EC" id="2.4.2.1"/>
    </reaction>
    <physiologicalReaction direction="left-to-right" evidence="9">
        <dbReference type="Rhea" id="RHEA:27643"/>
    </physiologicalReaction>
</comment>
<evidence type="ECO:0000256" key="6">
    <source>
        <dbReference type="ARBA" id="ARBA00022801"/>
    </source>
</evidence>
<dbReference type="RefSeq" id="WP_186504476.1">
    <property type="nucleotide sequence ID" value="NZ_JACOGK010000049.1"/>
</dbReference>
<sequence length="274" mass="29456">MGTRWLEHADGLAWEESELLHQAGLCHGVTGRNGGVSQAPYDSLNLALHVGDSIQAVLENRRRLCTHIGASLNQLTTAQQVHTDHVVAVGKAEIGRGAGSYADAFAHTDALMTNVPGAMLFLCIADCVPVILLDPVQKACAVVHDGWRGTAARLAAKTVFAMESVYGSRPGDILAYVGPSISRSHFAVSESTADAFRQLGKNYAACVYTTDAGQIQVDLWQANRQLLVDAGVQAEHIDVTTACAYEEADRFYSYRRDHSITGRMGAFAMLTPGR</sequence>
<dbReference type="InterPro" id="IPR003730">
    <property type="entry name" value="Cu_polyphenol_OxRdtase"/>
</dbReference>
<dbReference type="PANTHER" id="PTHR30616:SF2">
    <property type="entry name" value="PURINE NUCLEOSIDE PHOSPHORYLASE LACC1"/>
    <property type="match status" value="1"/>
</dbReference>
<keyword evidence="6" id="KW-0378">Hydrolase</keyword>
<evidence type="ECO:0000256" key="4">
    <source>
        <dbReference type="ARBA" id="ARBA00022679"/>
    </source>
</evidence>